<dbReference type="Proteomes" id="UP001500620">
    <property type="component" value="Unassembled WGS sequence"/>
</dbReference>
<reference evidence="2" key="1">
    <citation type="journal article" date="2019" name="Int. J. Syst. Evol. Microbiol.">
        <title>The Global Catalogue of Microorganisms (GCM) 10K type strain sequencing project: providing services to taxonomists for standard genome sequencing and annotation.</title>
        <authorList>
            <consortium name="The Broad Institute Genomics Platform"/>
            <consortium name="The Broad Institute Genome Sequencing Center for Infectious Disease"/>
            <person name="Wu L."/>
            <person name="Ma J."/>
        </authorList>
    </citation>
    <scope>NUCLEOTIDE SEQUENCE [LARGE SCALE GENOMIC DNA]</scope>
    <source>
        <strain evidence="2">JCM 17441</strain>
    </source>
</reference>
<name>A0ABP8D7G0_9ACTN</name>
<proteinExistence type="predicted"/>
<dbReference type="EMBL" id="BAABAT010000006">
    <property type="protein sequence ID" value="GAA4248865.1"/>
    <property type="molecule type" value="Genomic_DNA"/>
</dbReference>
<evidence type="ECO:0008006" key="3">
    <source>
        <dbReference type="Google" id="ProtNLM"/>
    </source>
</evidence>
<dbReference type="RefSeq" id="WP_345126621.1">
    <property type="nucleotide sequence ID" value="NZ_BAABAT010000006.1"/>
</dbReference>
<sequence>MTEPADPHHHFSHRQLLKPDTAAPGRLDAIVVPTNRPISYLRESMRLARELDCLLLVLCSTWSNAGLVISEAARAEVPTIAVDVPPRVRLPRPTADDVLLETPFRSRSDTSMKRNIGLAVARMMDGWQAILFLDDDITVTADDVRGAAGLLADYDAVGLANTGFPDNSVVCHANREVSGQQFQDTFIGAGALLVPASGRSHFPHVYNEDWFFVFEHIRERRVALTGEAAQRVYDPFDKPARARRQEFGDCLAEGVFELLDDGRDLADAGLDFWRDYLGRREAFIAAVMQRLPSLGVEDERRARMTESLRAAQNSRAEITPELCVRYLDAWQHDRKVWGDFLADLPEFDSVRAALRHLKLVLP</sequence>
<keyword evidence="2" id="KW-1185">Reference proteome</keyword>
<gene>
    <name evidence="1" type="ORF">GCM10022255_030600</name>
</gene>
<comment type="caution">
    <text evidence="1">The sequence shown here is derived from an EMBL/GenBank/DDBJ whole genome shotgun (WGS) entry which is preliminary data.</text>
</comment>
<protein>
    <recommendedName>
        <fullName evidence="3">Glycosyltransferase</fullName>
    </recommendedName>
</protein>
<evidence type="ECO:0000313" key="1">
    <source>
        <dbReference type="EMBL" id="GAA4248865.1"/>
    </source>
</evidence>
<organism evidence="1 2">
    <name type="scientific">Dactylosporangium darangshiense</name>
    <dbReference type="NCBI Taxonomy" id="579108"/>
    <lineage>
        <taxon>Bacteria</taxon>
        <taxon>Bacillati</taxon>
        <taxon>Actinomycetota</taxon>
        <taxon>Actinomycetes</taxon>
        <taxon>Micromonosporales</taxon>
        <taxon>Micromonosporaceae</taxon>
        <taxon>Dactylosporangium</taxon>
    </lineage>
</organism>
<accession>A0ABP8D7G0</accession>
<evidence type="ECO:0000313" key="2">
    <source>
        <dbReference type="Proteomes" id="UP001500620"/>
    </source>
</evidence>